<organism evidence="11 12">
    <name type="scientific">Paenibacillus etheri</name>
    <dbReference type="NCBI Taxonomy" id="1306852"/>
    <lineage>
        <taxon>Bacteria</taxon>
        <taxon>Bacillati</taxon>
        <taxon>Bacillota</taxon>
        <taxon>Bacilli</taxon>
        <taxon>Bacillales</taxon>
        <taxon>Paenibacillaceae</taxon>
        <taxon>Paenibacillus</taxon>
    </lineage>
</organism>
<feature type="transmembrane region" description="Helical" evidence="10">
    <location>
        <begin position="363"/>
        <end position="388"/>
    </location>
</feature>
<dbReference type="NCBIfam" id="TIGR00797">
    <property type="entry name" value="matE"/>
    <property type="match status" value="1"/>
</dbReference>
<dbReference type="GO" id="GO:0042910">
    <property type="term" value="F:xenobiotic transmembrane transporter activity"/>
    <property type="evidence" value="ECO:0007669"/>
    <property type="project" value="InterPro"/>
</dbReference>
<feature type="transmembrane region" description="Helical" evidence="10">
    <location>
        <begin position="277"/>
        <end position="299"/>
    </location>
</feature>
<comment type="similarity">
    <text evidence="2">Belongs to the multi antimicrobial extrusion (MATE) (TC 2.A.66.1) family. MepA subfamily.</text>
</comment>
<dbReference type="CDD" id="cd13143">
    <property type="entry name" value="MATE_MepA_like"/>
    <property type="match status" value="1"/>
</dbReference>
<comment type="caution">
    <text evidence="11">The sequence shown here is derived from an EMBL/GenBank/DDBJ whole genome shotgun (WGS) entry which is preliminary data.</text>
</comment>
<evidence type="ECO:0000313" key="12">
    <source>
        <dbReference type="Proteomes" id="UP000054709"/>
    </source>
</evidence>
<evidence type="ECO:0000256" key="8">
    <source>
        <dbReference type="ARBA" id="ARBA00023136"/>
    </source>
</evidence>
<feature type="transmembrane region" description="Helical" evidence="10">
    <location>
        <begin position="141"/>
        <end position="159"/>
    </location>
</feature>
<feature type="transmembrane region" description="Helical" evidence="10">
    <location>
        <begin position="60"/>
        <end position="86"/>
    </location>
</feature>
<dbReference type="PANTHER" id="PTHR43823">
    <property type="entry name" value="SPORULATION PROTEIN YKVU"/>
    <property type="match status" value="1"/>
</dbReference>
<dbReference type="PIRSF" id="PIRSF006603">
    <property type="entry name" value="DinF"/>
    <property type="match status" value="1"/>
</dbReference>
<keyword evidence="12" id="KW-1185">Reference proteome</keyword>
<dbReference type="PANTHER" id="PTHR43823:SF3">
    <property type="entry name" value="MULTIDRUG EXPORT PROTEIN MEPA"/>
    <property type="match status" value="1"/>
</dbReference>
<name>A0A0W1AY52_9BACL</name>
<comment type="subcellular location">
    <subcellularLocation>
        <location evidence="1">Cell membrane</location>
        <topology evidence="1">Multi-pass membrane protein</topology>
    </subcellularLocation>
</comment>
<keyword evidence="6 10" id="KW-0812">Transmembrane</keyword>
<dbReference type="Proteomes" id="UP000054709">
    <property type="component" value="Unassembled WGS sequence"/>
</dbReference>
<gene>
    <name evidence="11" type="ORF">UQ64_16870</name>
</gene>
<evidence type="ECO:0000313" key="11">
    <source>
        <dbReference type="EMBL" id="KTD86248.1"/>
    </source>
</evidence>
<reference evidence="11 12" key="1">
    <citation type="journal article" date="2015" name="Int. Biodeterior. Biodegradation">
        <title>Physiological and genetic screening methods for the isolation of methyl tert-butyl ether-degrading bacteria for bioremediation purposes.</title>
        <authorList>
            <person name="Guisado I.M."/>
            <person name="Purswani J."/>
            <person name="Gonzalez Lopez J."/>
            <person name="Pozo C."/>
        </authorList>
    </citation>
    <scope>NUCLEOTIDE SEQUENCE [LARGE SCALE GENOMIC DNA]</scope>
    <source>
        <strain evidence="11 12">SH7</strain>
    </source>
</reference>
<feature type="transmembrane region" description="Helical" evidence="10">
    <location>
        <begin position="98"/>
        <end position="121"/>
    </location>
</feature>
<keyword evidence="4" id="KW-0813">Transport</keyword>
<dbReference type="OrthoDB" id="9811110at2"/>
<evidence type="ECO:0000256" key="6">
    <source>
        <dbReference type="ARBA" id="ARBA00022692"/>
    </source>
</evidence>
<keyword evidence="5" id="KW-1003">Cell membrane</keyword>
<evidence type="ECO:0000256" key="10">
    <source>
        <dbReference type="SAM" id="Phobius"/>
    </source>
</evidence>
<dbReference type="AlphaFoldDB" id="A0A0W1AY52"/>
<accession>A0A0W1AY52</accession>
<keyword evidence="7 10" id="KW-1133">Transmembrane helix</keyword>
<feature type="transmembrane region" description="Helical" evidence="10">
    <location>
        <begin position="171"/>
        <end position="194"/>
    </location>
</feature>
<dbReference type="Pfam" id="PF01554">
    <property type="entry name" value="MatE"/>
    <property type="match status" value="2"/>
</dbReference>
<evidence type="ECO:0000256" key="4">
    <source>
        <dbReference type="ARBA" id="ARBA00022448"/>
    </source>
</evidence>
<evidence type="ECO:0000256" key="3">
    <source>
        <dbReference type="ARBA" id="ARBA00022106"/>
    </source>
</evidence>
<dbReference type="InterPro" id="IPR048279">
    <property type="entry name" value="MdtK-like"/>
</dbReference>
<dbReference type="InterPro" id="IPR045070">
    <property type="entry name" value="MATE_MepA-like"/>
</dbReference>
<feature type="transmembrane region" description="Helical" evidence="10">
    <location>
        <begin position="241"/>
        <end position="265"/>
    </location>
</feature>
<evidence type="ECO:0000256" key="2">
    <source>
        <dbReference type="ARBA" id="ARBA00008417"/>
    </source>
</evidence>
<feature type="transmembrane region" description="Helical" evidence="10">
    <location>
        <begin position="320"/>
        <end position="343"/>
    </location>
</feature>
<protein>
    <recommendedName>
        <fullName evidence="3">Multidrug export protein MepA</fullName>
    </recommendedName>
</protein>
<dbReference type="EMBL" id="LCZJ02000023">
    <property type="protein sequence ID" value="KTD86248.1"/>
    <property type="molecule type" value="Genomic_DNA"/>
</dbReference>
<dbReference type="GO" id="GO:0046677">
    <property type="term" value="P:response to antibiotic"/>
    <property type="evidence" value="ECO:0007669"/>
    <property type="project" value="UniProtKB-KW"/>
</dbReference>
<proteinExistence type="inferred from homology"/>
<evidence type="ECO:0000256" key="1">
    <source>
        <dbReference type="ARBA" id="ARBA00004651"/>
    </source>
</evidence>
<dbReference type="InterPro" id="IPR002528">
    <property type="entry name" value="MATE_fam"/>
</dbReference>
<dbReference type="InterPro" id="IPR051327">
    <property type="entry name" value="MATE_MepA_subfamily"/>
</dbReference>
<dbReference type="GO" id="GO:0005886">
    <property type="term" value="C:plasma membrane"/>
    <property type="evidence" value="ECO:0007669"/>
    <property type="project" value="UniProtKB-SubCell"/>
</dbReference>
<evidence type="ECO:0000256" key="7">
    <source>
        <dbReference type="ARBA" id="ARBA00022989"/>
    </source>
</evidence>
<feature type="transmembrane region" description="Helical" evidence="10">
    <location>
        <begin position="200"/>
        <end position="221"/>
    </location>
</feature>
<keyword evidence="9" id="KW-0046">Antibiotic resistance</keyword>
<feature type="transmembrane region" description="Helical" evidence="10">
    <location>
        <begin position="20"/>
        <end position="40"/>
    </location>
</feature>
<dbReference type="GO" id="GO:0015297">
    <property type="term" value="F:antiporter activity"/>
    <property type="evidence" value="ECO:0007669"/>
    <property type="project" value="InterPro"/>
</dbReference>
<evidence type="ECO:0000256" key="9">
    <source>
        <dbReference type="ARBA" id="ARBA00023251"/>
    </source>
</evidence>
<sequence>MDENKSGSSNLGTTPVPRLIVSLAIPAIAAQIINALYNIVDRIYIGMIPGVGDMAMTGVGVSFPIIILVSAFAQLIGSGGAPLASIELGKGSKDRAEAILGSSAASLFMISILLSIVLQTTKNPILMLFGASEITIEYADQYLFIYLLGTIFVQFSLGLNSFISSQGKIKIAMLSVLIGAILNIILDPIFIFTLNLGVKGAALATVISQAASALWIIRYLLSHKSAVRLKKKYIKFDKKVILPILALGVSPFIMQLTECLINIIFNSGLQKYGGDYYVGAMTIITSVMQLIYIFCNGITQGVQPVISYNYGAKNYIRVKTAYRLGFALHIIIGSLIVAIIMLFPSFFASLFTDNFEMINIVTYMMPIFVCGWGIFGIQSGVQCTLVGLGQAKTSLFLACLRKIILLIPLAIILPSFLGVIGIFLAEPISDIISAITAGFIFKRKIKQVLGTI</sequence>
<evidence type="ECO:0000256" key="5">
    <source>
        <dbReference type="ARBA" id="ARBA00022475"/>
    </source>
</evidence>
<keyword evidence="8 10" id="KW-0472">Membrane</keyword>